<proteinExistence type="predicted"/>
<name>A0A9P4HRC1_9PEZI</name>
<dbReference type="InterPro" id="IPR056884">
    <property type="entry name" value="NPHP3-like_N"/>
</dbReference>
<feature type="non-terminal residue" evidence="4">
    <location>
        <position position="1"/>
    </location>
</feature>
<evidence type="ECO:0000259" key="3">
    <source>
        <dbReference type="Pfam" id="PF24883"/>
    </source>
</evidence>
<accession>A0A9P4HRC1</accession>
<dbReference type="Pfam" id="PF24883">
    <property type="entry name" value="NPHP3_N"/>
    <property type="match status" value="1"/>
</dbReference>
<evidence type="ECO:0000256" key="1">
    <source>
        <dbReference type="ARBA" id="ARBA00022737"/>
    </source>
</evidence>
<keyword evidence="5" id="KW-1185">Reference proteome</keyword>
<dbReference type="PANTHER" id="PTHR10039:SF14">
    <property type="entry name" value="NACHT DOMAIN-CONTAINING PROTEIN"/>
    <property type="match status" value="1"/>
</dbReference>
<evidence type="ECO:0000313" key="5">
    <source>
        <dbReference type="Proteomes" id="UP000799776"/>
    </source>
</evidence>
<protein>
    <recommendedName>
        <fullName evidence="3">Nephrocystin 3-like N-terminal domain-containing protein</fullName>
    </recommendedName>
</protein>
<dbReference type="EMBL" id="ML978735">
    <property type="protein sequence ID" value="KAF2085016.1"/>
    <property type="molecule type" value="Genomic_DNA"/>
</dbReference>
<gene>
    <name evidence="4" type="ORF">K490DRAFT_22972</name>
</gene>
<reference evidence="4" key="1">
    <citation type="journal article" date="2020" name="Stud. Mycol.">
        <title>101 Dothideomycetes genomes: a test case for predicting lifestyles and emergence of pathogens.</title>
        <authorList>
            <person name="Haridas S."/>
            <person name="Albert R."/>
            <person name="Binder M."/>
            <person name="Bloem J."/>
            <person name="Labutti K."/>
            <person name="Salamov A."/>
            <person name="Andreopoulos B."/>
            <person name="Baker S."/>
            <person name="Barry K."/>
            <person name="Bills G."/>
            <person name="Bluhm B."/>
            <person name="Cannon C."/>
            <person name="Castanera R."/>
            <person name="Culley D."/>
            <person name="Daum C."/>
            <person name="Ezra D."/>
            <person name="Gonzalez J."/>
            <person name="Henrissat B."/>
            <person name="Kuo A."/>
            <person name="Liang C."/>
            <person name="Lipzen A."/>
            <person name="Lutzoni F."/>
            <person name="Magnuson J."/>
            <person name="Mondo S."/>
            <person name="Nolan M."/>
            <person name="Ohm R."/>
            <person name="Pangilinan J."/>
            <person name="Park H.-J."/>
            <person name="Ramirez L."/>
            <person name="Alfaro M."/>
            <person name="Sun H."/>
            <person name="Tritt A."/>
            <person name="Yoshinaga Y."/>
            <person name="Zwiers L.-H."/>
            <person name="Turgeon B."/>
            <person name="Goodwin S."/>
            <person name="Spatafora J."/>
            <person name="Crous P."/>
            <person name="Grigoriev I."/>
        </authorList>
    </citation>
    <scope>NUCLEOTIDE SEQUENCE</scope>
    <source>
        <strain evidence="4">CBS 121410</strain>
    </source>
</reference>
<dbReference type="AlphaFoldDB" id="A0A9P4HRC1"/>
<evidence type="ECO:0000256" key="2">
    <source>
        <dbReference type="SAM" id="Coils"/>
    </source>
</evidence>
<feature type="coiled-coil region" evidence="2">
    <location>
        <begin position="35"/>
        <end position="62"/>
    </location>
</feature>
<dbReference type="PANTHER" id="PTHR10039">
    <property type="entry name" value="AMELOGENIN"/>
    <property type="match status" value="1"/>
</dbReference>
<feature type="domain" description="Nephrocystin 3-like N-terminal" evidence="3">
    <location>
        <begin position="131"/>
        <end position="167"/>
    </location>
</feature>
<dbReference type="Proteomes" id="UP000799776">
    <property type="component" value="Unassembled WGS sequence"/>
</dbReference>
<keyword evidence="2" id="KW-0175">Coiled coil</keyword>
<dbReference type="OrthoDB" id="21416at2759"/>
<comment type="caution">
    <text evidence="4">The sequence shown here is derived from an EMBL/GenBank/DDBJ whole genome shotgun (WGS) entry which is preliminary data.</text>
</comment>
<evidence type="ECO:0000313" key="4">
    <source>
        <dbReference type="EMBL" id="KAF2085016.1"/>
    </source>
</evidence>
<sequence length="167" mass="19485">LYAAMLKCLARAVKYYDESSTKRFLKSPWTDSDEIERLDDAIQQQKEKVDRCQQLLQQQSLDQIGIQAEGTLKELETLRQSLHQPINRMASQLDAMHDKLENEERRELLLWLSRIPHRRHHKAISESRLSGTGDWLLRKTEFVQWLQTSSSSVLWLHGIPGSGKSYL</sequence>
<feature type="non-terminal residue" evidence="4">
    <location>
        <position position="167"/>
    </location>
</feature>
<organism evidence="4 5">
    <name type="scientific">Saccharata proteae CBS 121410</name>
    <dbReference type="NCBI Taxonomy" id="1314787"/>
    <lineage>
        <taxon>Eukaryota</taxon>
        <taxon>Fungi</taxon>
        <taxon>Dikarya</taxon>
        <taxon>Ascomycota</taxon>
        <taxon>Pezizomycotina</taxon>
        <taxon>Dothideomycetes</taxon>
        <taxon>Dothideomycetes incertae sedis</taxon>
        <taxon>Botryosphaeriales</taxon>
        <taxon>Saccharataceae</taxon>
        <taxon>Saccharata</taxon>
    </lineage>
</organism>
<keyword evidence="1" id="KW-0677">Repeat</keyword>